<name>A0AAV7QS15_PLEWA</name>
<sequence>MDNSSKVIQALTFLQEEAREDLLQEGVLEQAWVGSKRPKRTSSEGMVAVVISCASPARKSKKFGQKSVVSRKNTASTDSVVLVKDKEGGGLPGQIFGSRRGGTKFVRRSGASIRQRVVSRDRGVSKQSAVAGDGCLGDCAVHAHAPRATRIVLQEKKQALLPSDITSE</sequence>
<dbReference type="Proteomes" id="UP001066276">
    <property type="component" value="Chromosome 6"/>
</dbReference>
<proteinExistence type="predicted"/>
<protein>
    <submittedName>
        <fullName evidence="1">Uncharacterized protein</fullName>
    </submittedName>
</protein>
<dbReference type="AlphaFoldDB" id="A0AAV7QS15"/>
<organism evidence="1 2">
    <name type="scientific">Pleurodeles waltl</name>
    <name type="common">Iberian ribbed newt</name>
    <dbReference type="NCBI Taxonomy" id="8319"/>
    <lineage>
        <taxon>Eukaryota</taxon>
        <taxon>Metazoa</taxon>
        <taxon>Chordata</taxon>
        <taxon>Craniata</taxon>
        <taxon>Vertebrata</taxon>
        <taxon>Euteleostomi</taxon>
        <taxon>Amphibia</taxon>
        <taxon>Batrachia</taxon>
        <taxon>Caudata</taxon>
        <taxon>Salamandroidea</taxon>
        <taxon>Salamandridae</taxon>
        <taxon>Pleurodelinae</taxon>
        <taxon>Pleurodeles</taxon>
    </lineage>
</organism>
<reference evidence="1" key="1">
    <citation type="journal article" date="2022" name="bioRxiv">
        <title>Sequencing and chromosome-scale assembly of the giantPleurodeles waltlgenome.</title>
        <authorList>
            <person name="Brown T."/>
            <person name="Elewa A."/>
            <person name="Iarovenko S."/>
            <person name="Subramanian E."/>
            <person name="Araus A.J."/>
            <person name="Petzold A."/>
            <person name="Susuki M."/>
            <person name="Suzuki K.-i.T."/>
            <person name="Hayashi T."/>
            <person name="Toyoda A."/>
            <person name="Oliveira C."/>
            <person name="Osipova E."/>
            <person name="Leigh N.D."/>
            <person name="Simon A."/>
            <person name="Yun M.H."/>
        </authorList>
    </citation>
    <scope>NUCLEOTIDE SEQUENCE</scope>
    <source>
        <strain evidence="1">20211129_DDA</strain>
        <tissue evidence="1">Liver</tissue>
    </source>
</reference>
<accession>A0AAV7QS15</accession>
<gene>
    <name evidence="1" type="ORF">NDU88_007475</name>
</gene>
<keyword evidence="2" id="KW-1185">Reference proteome</keyword>
<evidence type="ECO:0000313" key="2">
    <source>
        <dbReference type="Proteomes" id="UP001066276"/>
    </source>
</evidence>
<dbReference type="EMBL" id="JANPWB010000010">
    <property type="protein sequence ID" value="KAJ1141140.1"/>
    <property type="molecule type" value="Genomic_DNA"/>
</dbReference>
<evidence type="ECO:0000313" key="1">
    <source>
        <dbReference type="EMBL" id="KAJ1141140.1"/>
    </source>
</evidence>
<comment type="caution">
    <text evidence="1">The sequence shown here is derived from an EMBL/GenBank/DDBJ whole genome shotgun (WGS) entry which is preliminary data.</text>
</comment>